<dbReference type="EMBL" id="CM009308">
    <property type="protein sequence ID" value="KAI9377786.1"/>
    <property type="molecule type" value="Genomic_DNA"/>
</dbReference>
<gene>
    <name evidence="1" type="ORF">POPTR_019G120766v4</name>
</gene>
<sequence length="228" mass="25565">MEWKSPPSIWSLGTLTGLRDRVRRLVAKKEGINTPNTFYLRLPLPPQTKPPQLSFSFLLPHRRSSPIAGHFPSIHQHKAAVSLHCLHTDPLSPSRPLTLLQPEPPLEPSLLSADHRSSLSRPTQLQQRDPRTTVLKEDHQRRPPLLPPAVAATAASPTGAEQSAFSLRWRLQIQPLLLHRDKRTPAAAPSFFPLSADPAVPQLHHQICHRQKEQPPGGSRLRSKVEEH</sequence>
<evidence type="ECO:0000313" key="2">
    <source>
        <dbReference type="Proteomes" id="UP000006729"/>
    </source>
</evidence>
<evidence type="ECO:0000313" key="1">
    <source>
        <dbReference type="EMBL" id="KAI9377786.1"/>
    </source>
</evidence>
<accession>A0ACC0RMD2</accession>
<name>A0ACC0RMD2_POPTR</name>
<reference evidence="1 2" key="1">
    <citation type="journal article" date="2006" name="Science">
        <title>The genome of black cottonwood, Populus trichocarpa (Torr. &amp; Gray).</title>
        <authorList>
            <person name="Tuskan G.A."/>
            <person name="Difazio S."/>
            <person name="Jansson S."/>
            <person name="Bohlmann J."/>
            <person name="Grigoriev I."/>
            <person name="Hellsten U."/>
            <person name="Putnam N."/>
            <person name="Ralph S."/>
            <person name="Rombauts S."/>
            <person name="Salamov A."/>
            <person name="Schein J."/>
            <person name="Sterck L."/>
            <person name="Aerts A."/>
            <person name="Bhalerao R.R."/>
            <person name="Bhalerao R.P."/>
            <person name="Blaudez D."/>
            <person name="Boerjan W."/>
            <person name="Brun A."/>
            <person name="Brunner A."/>
            <person name="Busov V."/>
            <person name="Campbell M."/>
            <person name="Carlson J."/>
            <person name="Chalot M."/>
            <person name="Chapman J."/>
            <person name="Chen G.L."/>
            <person name="Cooper D."/>
            <person name="Coutinho P.M."/>
            <person name="Couturier J."/>
            <person name="Covert S."/>
            <person name="Cronk Q."/>
            <person name="Cunningham R."/>
            <person name="Davis J."/>
            <person name="Degroeve S."/>
            <person name="Dejardin A."/>
            <person name="Depamphilis C."/>
            <person name="Detter J."/>
            <person name="Dirks B."/>
            <person name="Dubchak I."/>
            <person name="Duplessis S."/>
            <person name="Ehlting J."/>
            <person name="Ellis B."/>
            <person name="Gendler K."/>
            <person name="Goodstein D."/>
            <person name="Gribskov M."/>
            <person name="Grimwood J."/>
            <person name="Groover A."/>
            <person name="Gunter L."/>
            <person name="Hamberger B."/>
            <person name="Heinze B."/>
            <person name="Helariutta Y."/>
            <person name="Henrissat B."/>
            <person name="Holligan D."/>
            <person name="Holt R."/>
            <person name="Huang W."/>
            <person name="Islam-Faridi N."/>
            <person name="Jones S."/>
            <person name="Jones-Rhoades M."/>
            <person name="Jorgensen R."/>
            <person name="Joshi C."/>
            <person name="Kangasjarvi J."/>
            <person name="Karlsson J."/>
            <person name="Kelleher C."/>
            <person name="Kirkpatrick R."/>
            <person name="Kirst M."/>
            <person name="Kohler A."/>
            <person name="Kalluri U."/>
            <person name="Larimer F."/>
            <person name="Leebens-Mack J."/>
            <person name="Leple J.C."/>
            <person name="Locascio P."/>
            <person name="Lou Y."/>
            <person name="Lucas S."/>
            <person name="Martin F."/>
            <person name="Montanini B."/>
            <person name="Napoli C."/>
            <person name="Nelson D.R."/>
            <person name="Nelson C."/>
            <person name="Nieminen K."/>
            <person name="Nilsson O."/>
            <person name="Pereda V."/>
            <person name="Peter G."/>
            <person name="Philippe R."/>
            <person name="Pilate G."/>
            <person name="Poliakov A."/>
            <person name="Razumovskaya J."/>
            <person name="Richardson P."/>
            <person name="Rinaldi C."/>
            <person name="Ritland K."/>
            <person name="Rouze P."/>
            <person name="Ryaboy D."/>
            <person name="Schmutz J."/>
            <person name="Schrader J."/>
            <person name="Segerman B."/>
            <person name="Shin H."/>
            <person name="Siddiqui A."/>
            <person name="Sterky F."/>
            <person name="Terry A."/>
            <person name="Tsai C.J."/>
            <person name="Uberbacher E."/>
            <person name="Unneberg P."/>
            <person name="Vahala J."/>
            <person name="Wall K."/>
            <person name="Wessler S."/>
            <person name="Yang G."/>
            <person name="Yin T."/>
            <person name="Douglas C."/>
            <person name="Marra M."/>
            <person name="Sandberg G."/>
            <person name="Van de Peer Y."/>
            <person name="Rokhsar D."/>
        </authorList>
    </citation>
    <scope>NUCLEOTIDE SEQUENCE [LARGE SCALE GENOMIC DNA]</scope>
    <source>
        <strain evidence="2">cv. Nisqually</strain>
    </source>
</reference>
<protein>
    <submittedName>
        <fullName evidence="1">Uncharacterized protein</fullName>
    </submittedName>
</protein>
<dbReference type="Proteomes" id="UP000006729">
    <property type="component" value="Chromosome 19"/>
</dbReference>
<organism evidence="1 2">
    <name type="scientific">Populus trichocarpa</name>
    <name type="common">Western balsam poplar</name>
    <name type="synonym">Populus balsamifera subsp. trichocarpa</name>
    <dbReference type="NCBI Taxonomy" id="3694"/>
    <lineage>
        <taxon>Eukaryota</taxon>
        <taxon>Viridiplantae</taxon>
        <taxon>Streptophyta</taxon>
        <taxon>Embryophyta</taxon>
        <taxon>Tracheophyta</taxon>
        <taxon>Spermatophyta</taxon>
        <taxon>Magnoliopsida</taxon>
        <taxon>eudicotyledons</taxon>
        <taxon>Gunneridae</taxon>
        <taxon>Pentapetalae</taxon>
        <taxon>rosids</taxon>
        <taxon>fabids</taxon>
        <taxon>Malpighiales</taxon>
        <taxon>Salicaceae</taxon>
        <taxon>Saliceae</taxon>
        <taxon>Populus</taxon>
    </lineage>
</organism>
<keyword evidence="2" id="KW-1185">Reference proteome</keyword>
<comment type="caution">
    <text evidence="1">The sequence shown here is derived from an EMBL/GenBank/DDBJ whole genome shotgun (WGS) entry which is preliminary data.</text>
</comment>
<proteinExistence type="predicted"/>